<dbReference type="CDD" id="cd04301">
    <property type="entry name" value="NAT_SF"/>
    <property type="match status" value="1"/>
</dbReference>
<dbReference type="EMBL" id="BAABGA010000066">
    <property type="protein sequence ID" value="GAA4463610.1"/>
    <property type="molecule type" value="Genomic_DNA"/>
</dbReference>
<keyword evidence="3" id="KW-1185">Reference proteome</keyword>
<evidence type="ECO:0000259" key="1">
    <source>
        <dbReference type="PROSITE" id="PS51186"/>
    </source>
</evidence>
<dbReference type="InterPro" id="IPR000182">
    <property type="entry name" value="GNAT_dom"/>
</dbReference>
<dbReference type="Proteomes" id="UP001500840">
    <property type="component" value="Unassembled WGS sequence"/>
</dbReference>
<gene>
    <name evidence="2" type="ORF">GCM10023156_48870</name>
</gene>
<feature type="domain" description="N-acetyltransferase" evidence="1">
    <location>
        <begin position="37"/>
        <end position="205"/>
    </location>
</feature>
<dbReference type="RefSeq" id="WP_345326324.1">
    <property type="nucleotide sequence ID" value="NZ_BAABGA010000066.1"/>
</dbReference>
<sequence>MKKLQYRALFWLPYRVFRRIAIANVNYIYQRPVHDMKNVVTEEECSIEQCSSSRLRGLMQTTDRTLSESDFALLESGKASCYAALHNNSLVGYAWVAFGDVSADMNHDGKPDTGLPIQLGDDTAFIFHVLVLPDYRGRRLYAAIVSQIASELETQGIRTMVLTTEASNHRARRAVKRMGFNKIGQTWIFQVGPLCKVFYSTIPEEFGIKIGRYVGDCVDRKRTISGMTSL</sequence>
<dbReference type="InterPro" id="IPR016181">
    <property type="entry name" value="Acyl_CoA_acyltransferase"/>
</dbReference>
<dbReference type="PROSITE" id="PS51186">
    <property type="entry name" value="GNAT"/>
    <property type="match status" value="1"/>
</dbReference>
<protein>
    <recommendedName>
        <fullName evidence="1">N-acetyltransferase domain-containing protein</fullName>
    </recommendedName>
</protein>
<comment type="caution">
    <text evidence="2">The sequence shown here is derived from an EMBL/GenBank/DDBJ whole genome shotgun (WGS) entry which is preliminary data.</text>
</comment>
<dbReference type="SUPFAM" id="SSF55729">
    <property type="entry name" value="Acyl-CoA N-acyltransferases (Nat)"/>
    <property type="match status" value="1"/>
</dbReference>
<name>A0ABP8NDG8_9BACT</name>
<evidence type="ECO:0000313" key="3">
    <source>
        <dbReference type="Proteomes" id="UP001500840"/>
    </source>
</evidence>
<dbReference type="Pfam" id="PF00583">
    <property type="entry name" value="Acetyltransf_1"/>
    <property type="match status" value="1"/>
</dbReference>
<reference evidence="3" key="1">
    <citation type="journal article" date="2019" name="Int. J. Syst. Evol. Microbiol.">
        <title>The Global Catalogue of Microorganisms (GCM) 10K type strain sequencing project: providing services to taxonomists for standard genome sequencing and annotation.</title>
        <authorList>
            <consortium name="The Broad Institute Genomics Platform"/>
            <consortium name="The Broad Institute Genome Sequencing Center for Infectious Disease"/>
            <person name="Wu L."/>
            <person name="Ma J."/>
        </authorList>
    </citation>
    <scope>NUCLEOTIDE SEQUENCE [LARGE SCALE GENOMIC DNA]</scope>
    <source>
        <strain evidence="3">JCM 17759</strain>
    </source>
</reference>
<evidence type="ECO:0000313" key="2">
    <source>
        <dbReference type="EMBL" id="GAA4463610.1"/>
    </source>
</evidence>
<dbReference type="Gene3D" id="3.40.630.30">
    <property type="match status" value="1"/>
</dbReference>
<proteinExistence type="predicted"/>
<organism evidence="2 3">
    <name type="scientific">Novipirellula rosea</name>
    <dbReference type="NCBI Taxonomy" id="1031540"/>
    <lineage>
        <taxon>Bacteria</taxon>
        <taxon>Pseudomonadati</taxon>
        <taxon>Planctomycetota</taxon>
        <taxon>Planctomycetia</taxon>
        <taxon>Pirellulales</taxon>
        <taxon>Pirellulaceae</taxon>
        <taxon>Novipirellula</taxon>
    </lineage>
</organism>
<accession>A0ABP8NDG8</accession>